<name>A0ABV0T261_9TELE</name>
<keyword evidence="3" id="KW-1185">Reference proteome</keyword>
<feature type="compositionally biased region" description="Low complexity" evidence="1">
    <location>
        <begin position="76"/>
        <end position="91"/>
    </location>
</feature>
<evidence type="ECO:0000313" key="2">
    <source>
        <dbReference type="EMBL" id="MEQ2226574.1"/>
    </source>
</evidence>
<feature type="region of interest" description="Disordered" evidence="1">
    <location>
        <begin position="71"/>
        <end position="93"/>
    </location>
</feature>
<evidence type="ECO:0000256" key="1">
    <source>
        <dbReference type="SAM" id="MobiDB-lite"/>
    </source>
</evidence>
<gene>
    <name evidence="2" type="ORF">ILYODFUR_028726</name>
</gene>
<sequence length="110" mass="12493">MKSLITVQSEDKSFQVQKTRIQLLHSESLIVQMDSDLWTQRGPVHTHAQVQHGSRSWSVFLSKLNRVNISPNDSLPVRQSKQSRSSRVSPVLSMRVIPSPHKTVLPQQLS</sequence>
<protein>
    <submittedName>
        <fullName evidence="2">Uncharacterized protein</fullName>
    </submittedName>
</protein>
<proteinExistence type="predicted"/>
<comment type="caution">
    <text evidence="2">The sequence shown here is derived from an EMBL/GenBank/DDBJ whole genome shotgun (WGS) entry which is preliminary data.</text>
</comment>
<accession>A0ABV0T261</accession>
<dbReference type="Proteomes" id="UP001482620">
    <property type="component" value="Unassembled WGS sequence"/>
</dbReference>
<reference evidence="2 3" key="1">
    <citation type="submission" date="2021-06" db="EMBL/GenBank/DDBJ databases">
        <authorList>
            <person name="Palmer J.M."/>
        </authorList>
    </citation>
    <scope>NUCLEOTIDE SEQUENCE [LARGE SCALE GENOMIC DNA]</scope>
    <source>
        <strain evidence="3">if_2019</strain>
        <tissue evidence="2">Muscle</tissue>
    </source>
</reference>
<evidence type="ECO:0000313" key="3">
    <source>
        <dbReference type="Proteomes" id="UP001482620"/>
    </source>
</evidence>
<organism evidence="2 3">
    <name type="scientific">Ilyodon furcidens</name>
    <name type="common">goldbreast splitfin</name>
    <dbReference type="NCBI Taxonomy" id="33524"/>
    <lineage>
        <taxon>Eukaryota</taxon>
        <taxon>Metazoa</taxon>
        <taxon>Chordata</taxon>
        <taxon>Craniata</taxon>
        <taxon>Vertebrata</taxon>
        <taxon>Euteleostomi</taxon>
        <taxon>Actinopterygii</taxon>
        <taxon>Neopterygii</taxon>
        <taxon>Teleostei</taxon>
        <taxon>Neoteleostei</taxon>
        <taxon>Acanthomorphata</taxon>
        <taxon>Ovalentaria</taxon>
        <taxon>Atherinomorphae</taxon>
        <taxon>Cyprinodontiformes</taxon>
        <taxon>Goodeidae</taxon>
        <taxon>Ilyodon</taxon>
    </lineage>
</organism>
<dbReference type="EMBL" id="JAHRIQ010015559">
    <property type="protein sequence ID" value="MEQ2226574.1"/>
    <property type="molecule type" value="Genomic_DNA"/>
</dbReference>